<accession>A0ACB8Z3E1</accession>
<evidence type="ECO:0000313" key="2">
    <source>
        <dbReference type="Proteomes" id="UP001055879"/>
    </source>
</evidence>
<keyword evidence="2" id="KW-1185">Reference proteome</keyword>
<reference evidence="2" key="1">
    <citation type="journal article" date="2022" name="Mol. Ecol. Resour.">
        <title>The genomes of chicory, endive, great burdock and yacon provide insights into Asteraceae palaeo-polyploidization history and plant inulin production.</title>
        <authorList>
            <person name="Fan W."/>
            <person name="Wang S."/>
            <person name="Wang H."/>
            <person name="Wang A."/>
            <person name="Jiang F."/>
            <person name="Liu H."/>
            <person name="Zhao H."/>
            <person name="Xu D."/>
            <person name="Zhang Y."/>
        </authorList>
    </citation>
    <scope>NUCLEOTIDE SEQUENCE [LARGE SCALE GENOMIC DNA]</scope>
    <source>
        <strain evidence="2">cv. Niubang</strain>
    </source>
</reference>
<name>A0ACB8Z3E1_ARCLA</name>
<comment type="caution">
    <text evidence="1">The sequence shown here is derived from an EMBL/GenBank/DDBJ whole genome shotgun (WGS) entry which is preliminary data.</text>
</comment>
<proteinExistence type="predicted"/>
<protein>
    <submittedName>
        <fullName evidence="1">Uncharacterized protein</fullName>
    </submittedName>
</protein>
<sequence>MTSVQQLHFLNLAATLLTVSENETTKPKKPLEMEGIPESVTEAVNRTSTNFEEFRTHFVDFLPLCEPHNLSELDPLHRAQSLLLLAKATTTLFTLKLRCNGVDPDDHPVRSELERLNLYQEKLDRCINLSNAPLRPSTTLNYQAATRFIDHSLPDLTPEQKKNMREISRREGVNRGNSEGNVSKRRKYLSSDKTSVKTAAQEFLEKAARELLGDDKSSFKGPLKPQDSDEDDMSVS</sequence>
<gene>
    <name evidence="1" type="ORF">L6452_32321</name>
</gene>
<dbReference type="EMBL" id="CM042057">
    <property type="protein sequence ID" value="KAI3692504.1"/>
    <property type="molecule type" value="Genomic_DNA"/>
</dbReference>
<dbReference type="Proteomes" id="UP001055879">
    <property type="component" value="Linkage Group LG11"/>
</dbReference>
<evidence type="ECO:0000313" key="1">
    <source>
        <dbReference type="EMBL" id="KAI3692504.1"/>
    </source>
</evidence>
<reference evidence="1 2" key="2">
    <citation type="journal article" date="2022" name="Mol. Ecol. Resour.">
        <title>The genomes of chicory, endive, great burdock and yacon provide insights into Asteraceae paleo-polyploidization history and plant inulin production.</title>
        <authorList>
            <person name="Fan W."/>
            <person name="Wang S."/>
            <person name="Wang H."/>
            <person name="Wang A."/>
            <person name="Jiang F."/>
            <person name="Liu H."/>
            <person name="Zhao H."/>
            <person name="Xu D."/>
            <person name="Zhang Y."/>
        </authorList>
    </citation>
    <scope>NUCLEOTIDE SEQUENCE [LARGE SCALE GENOMIC DNA]</scope>
    <source>
        <strain evidence="2">cv. Niubang</strain>
    </source>
</reference>
<organism evidence="1 2">
    <name type="scientific">Arctium lappa</name>
    <name type="common">Greater burdock</name>
    <name type="synonym">Lappa major</name>
    <dbReference type="NCBI Taxonomy" id="4217"/>
    <lineage>
        <taxon>Eukaryota</taxon>
        <taxon>Viridiplantae</taxon>
        <taxon>Streptophyta</taxon>
        <taxon>Embryophyta</taxon>
        <taxon>Tracheophyta</taxon>
        <taxon>Spermatophyta</taxon>
        <taxon>Magnoliopsida</taxon>
        <taxon>eudicotyledons</taxon>
        <taxon>Gunneridae</taxon>
        <taxon>Pentapetalae</taxon>
        <taxon>asterids</taxon>
        <taxon>campanulids</taxon>
        <taxon>Asterales</taxon>
        <taxon>Asteraceae</taxon>
        <taxon>Carduoideae</taxon>
        <taxon>Cardueae</taxon>
        <taxon>Arctiinae</taxon>
        <taxon>Arctium</taxon>
    </lineage>
</organism>